<comment type="caution">
    <text evidence="1">The sequence shown here is derived from an EMBL/GenBank/DDBJ whole genome shotgun (WGS) entry which is preliminary data.</text>
</comment>
<proteinExistence type="predicted"/>
<dbReference type="EMBL" id="BJXW01000014">
    <property type="protein sequence ID" value="GEN31318.1"/>
    <property type="molecule type" value="Genomic_DNA"/>
</dbReference>
<keyword evidence="2" id="KW-1185">Reference proteome</keyword>
<evidence type="ECO:0000313" key="1">
    <source>
        <dbReference type="EMBL" id="GEN31318.1"/>
    </source>
</evidence>
<protein>
    <submittedName>
        <fullName evidence="1">Uncharacterized protein</fullName>
    </submittedName>
</protein>
<accession>A0A511V032</accession>
<gene>
    <name evidence="1" type="ORF">CQU01_15560</name>
</gene>
<sequence>MISCLVLYHPSVTVLTKSKILRMMFCDFDFSIHVGKMQTVTIFIKDIEIENIWQAAALFGSTNILTGYGFGKSEKEAEIKAWQIILKLVEDR</sequence>
<dbReference type="RefSeq" id="WP_146937400.1">
    <property type="nucleotide sequence ID" value="NZ_BJXW01000014.1"/>
</dbReference>
<organism evidence="1 2">
    <name type="scientific">Cerasibacillus quisquiliarum</name>
    <dbReference type="NCBI Taxonomy" id="227865"/>
    <lineage>
        <taxon>Bacteria</taxon>
        <taxon>Bacillati</taxon>
        <taxon>Bacillota</taxon>
        <taxon>Bacilli</taxon>
        <taxon>Bacillales</taxon>
        <taxon>Bacillaceae</taxon>
        <taxon>Cerasibacillus</taxon>
    </lineage>
</organism>
<dbReference type="Proteomes" id="UP000321491">
    <property type="component" value="Unassembled WGS sequence"/>
</dbReference>
<reference evidence="1 2" key="1">
    <citation type="submission" date="2019-07" db="EMBL/GenBank/DDBJ databases">
        <title>Whole genome shotgun sequence of Cerasibacillus quisquiliarum NBRC 102429.</title>
        <authorList>
            <person name="Hosoyama A."/>
            <person name="Uohara A."/>
            <person name="Ohji S."/>
            <person name="Ichikawa N."/>
        </authorList>
    </citation>
    <scope>NUCLEOTIDE SEQUENCE [LARGE SCALE GENOMIC DNA]</scope>
    <source>
        <strain evidence="1 2">NBRC 102429</strain>
    </source>
</reference>
<evidence type="ECO:0000313" key="2">
    <source>
        <dbReference type="Proteomes" id="UP000321491"/>
    </source>
</evidence>
<dbReference type="OrthoDB" id="2705124at2"/>
<dbReference type="AlphaFoldDB" id="A0A511V032"/>
<name>A0A511V032_9BACI</name>